<dbReference type="AlphaFoldDB" id="A0AAE4BPN6"/>
<evidence type="ECO:0000313" key="2">
    <source>
        <dbReference type="EMBL" id="MDR6219951.1"/>
    </source>
</evidence>
<reference evidence="2" key="1">
    <citation type="submission" date="2023-07" db="EMBL/GenBank/DDBJ databases">
        <title>Sorghum-associated microbial communities from plants grown in Nebraska, USA.</title>
        <authorList>
            <person name="Schachtman D."/>
        </authorList>
    </citation>
    <scope>NUCLEOTIDE SEQUENCE</scope>
    <source>
        <strain evidence="2">BE330</strain>
    </source>
</reference>
<dbReference type="RefSeq" id="WP_309869478.1">
    <property type="nucleotide sequence ID" value="NZ_JAVDQK010000010.1"/>
</dbReference>
<feature type="transmembrane region" description="Helical" evidence="1">
    <location>
        <begin position="12"/>
        <end position="32"/>
    </location>
</feature>
<dbReference type="PROSITE" id="PS51257">
    <property type="entry name" value="PROKAR_LIPOPROTEIN"/>
    <property type="match status" value="1"/>
</dbReference>
<protein>
    <submittedName>
        <fullName evidence="2">Membrane protein</fullName>
    </submittedName>
</protein>
<name>A0AAE4BPN6_9DEIO</name>
<keyword evidence="1" id="KW-0812">Transmembrane</keyword>
<feature type="transmembrane region" description="Helical" evidence="1">
    <location>
        <begin position="82"/>
        <end position="115"/>
    </location>
</feature>
<comment type="caution">
    <text evidence="2">The sequence shown here is derived from an EMBL/GenBank/DDBJ whole genome shotgun (WGS) entry which is preliminary data.</text>
</comment>
<gene>
    <name evidence="2" type="ORF">J2Y00_003562</name>
</gene>
<evidence type="ECO:0000313" key="3">
    <source>
        <dbReference type="Proteomes" id="UP001185331"/>
    </source>
</evidence>
<organism evidence="2 3">
    <name type="scientific">Deinococcus soli</name>
    <name type="common">ex Cha et al. 2016</name>
    <dbReference type="NCBI Taxonomy" id="1309411"/>
    <lineage>
        <taxon>Bacteria</taxon>
        <taxon>Thermotogati</taxon>
        <taxon>Deinococcota</taxon>
        <taxon>Deinococci</taxon>
        <taxon>Deinococcales</taxon>
        <taxon>Deinococcaceae</taxon>
        <taxon>Deinococcus</taxon>
    </lineage>
</organism>
<sequence length="120" mass="12368">MTVPIRNRLSPYVVIFAVLACAEAIMALLWIATLGLSSDVYPTVGYSAIFAALTAVAYVRGVPFGGTSLNGWLRARAHYISLLAAVIIPVAAAIGIAAIGVYGTLLAIVAAGLSIRHGAQ</sequence>
<keyword evidence="1" id="KW-1133">Transmembrane helix</keyword>
<evidence type="ECO:0000256" key="1">
    <source>
        <dbReference type="SAM" id="Phobius"/>
    </source>
</evidence>
<dbReference type="Proteomes" id="UP001185331">
    <property type="component" value="Unassembled WGS sequence"/>
</dbReference>
<feature type="transmembrane region" description="Helical" evidence="1">
    <location>
        <begin position="44"/>
        <end position="61"/>
    </location>
</feature>
<accession>A0AAE4BPN6</accession>
<proteinExistence type="predicted"/>
<keyword evidence="1" id="KW-0472">Membrane</keyword>
<dbReference type="EMBL" id="JAVDQK010000010">
    <property type="protein sequence ID" value="MDR6219951.1"/>
    <property type="molecule type" value="Genomic_DNA"/>
</dbReference>